<name>A0A0E9XUL2_ANGAN</name>
<protein>
    <submittedName>
        <fullName evidence="1">Uncharacterized protein</fullName>
    </submittedName>
</protein>
<organism evidence="1">
    <name type="scientific">Anguilla anguilla</name>
    <name type="common">European freshwater eel</name>
    <name type="synonym">Muraena anguilla</name>
    <dbReference type="NCBI Taxonomy" id="7936"/>
    <lineage>
        <taxon>Eukaryota</taxon>
        <taxon>Metazoa</taxon>
        <taxon>Chordata</taxon>
        <taxon>Craniata</taxon>
        <taxon>Vertebrata</taxon>
        <taxon>Euteleostomi</taxon>
        <taxon>Actinopterygii</taxon>
        <taxon>Neopterygii</taxon>
        <taxon>Teleostei</taxon>
        <taxon>Anguilliformes</taxon>
        <taxon>Anguillidae</taxon>
        <taxon>Anguilla</taxon>
    </lineage>
</organism>
<evidence type="ECO:0000313" key="1">
    <source>
        <dbReference type="EMBL" id="JAI06413.1"/>
    </source>
</evidence>
<dbReference type="AlphaFoldDB" id="A0A0E9XUL2"/>
<reference evidence="1" key="2">
    <citation type="journal article" date="2015" name="Fish Shellfish Immunol.">
        <title>Early steps in the European eel (Anguilla anguilla)-Vibrio vulnificus interaction in the gills: Role of the RtxA13 toxin.</title>
        <authorList>
            <person name="Callol A."/>
            <person name="Pajuelo D."/>
            <person name="Ebbesson L."/>
            <person name="Teles M."/>
            <person name="MacKenzie S."/>
            <person name="Amaro C."/>
        </authorList>
    </citation>
    <scope>NUCLEOTIDE SEQUENCE</scope>
</reference>
<reference evidence="1" key="1">
    <citation type="submission" date="2014-11" db="EMBL/GenBank/DDBJ databases">
        <authorList>
            <person name="Amaro Gonzalez C."/>
        </authorList>
    </citation>
    <scope>NUCLEOTIDE SEQUENCE</scope>
</reference>
<dbReference type="EMBL" id="GBXM01002165">
    <property type="protein sequence ID" value="JAI06413.1"/>
    <property type="molecule type" value="Transcribed_RNA"/>
</dbReference>
<accession>A0A0E9XUL2</accession>
<sequence length="18" mass="2090">MVTVKCKGSFLIYKRTQS</sequence>
<proteinExistence type="predicted"/>